<dbReference type="PANTHER" id="PTHR43557">
    <property type="entry name" value="APOPTOSIS-INDUCING FACTOR 1"/>
    <property type="match status" value="1"/>
</dbReference>
<dbReference type="Gene3D" id="3.30.390.30">
    <property type="match status" value="1"/>
</dbReference>
<dbReference type="Pfam" id="PF14759">
    <property type="entry name" value="Reductase_C"/>
    <property type="match status" value="1"/>
</dbReference>
<keyword evidence="4" id="KW-0560">Oxidoreductase</keyword>
<dbReference type="PRINTS" id="PR00469">
    <property type="entry name" value="PNDRDTASEII"/>
</dbReference>
<feature type="domain" description="Reductase C-terminal" evidence="6">
    <location>
        <begin position="319"/>
        <end position="406"/>
    </location>
</feature>
<dbReference type="SUPFAM" id="SSF55424">
    <property type="entry name" value="FAD/NAD-linked reductases, dimerisation (C-terminal) domain"/>
    <property type="match status" value="1"/>
</dbReference>
<dbReference type="GO" id="GO:0016651">
    <property type="term" value="F:oxidoreductase activity, acting on NAD(P)H"/>
    <property type="evidence" value="ECO:0007669"/>
    <property type="project" value="TreeGrafter"/>
</dbReference>
<sequence>MLIIGAGETGARAAGELRDRGWTGNITLVGEEALAPYERPPLSKRALLEAGDPEPAFIQGRERLEALNIRFMKERRAIAIERDEHAVRLEDGTLLRYERLLLATGARPRRLPSERLASDGAGVLYLRSFADALTLRGRLRPGRRIAIVGGGFIGLEVAASARELGCEVAVIEAGPRILMRGVPEALAAVVDARHRAAGVSFKLGAGIGGMTREGGGFRVRLTDGEVLTCDAVVAGIGAMPATELAADAGLALDNGICTDERLATSDPDIFAAGDCCSFPHPLYDGKRLRLEAWRNAQDQGAHVAGSMLGAGEAYGSVPWFWSDQYDLTLQVAGLPDAGTTTVRRSLGEKGSLFFHLAGDGRLVAASGIGHPAVAKEIRLAEMLIERRAVPDPLALSNPELSLRSLLKNETRETPRL</sequence>
<reference evidence="7 8" key="1">
    <citation type="submission" date="2020-08" db="EMBL/GenBank/DDBJ databases">
        <title>Cohnella phylogeny.</title>
        <authorList>
            <person name="Dunlap C."/>
        </authorList>
    </citation>
    <scope>NUCLEOTIDE SEQUENCE [LARGE SCALE GENOMIC DNA]</scope>
    <source>
        <strain evidence="7 8">DSM 28246</strain>
    </source>
</reference>
<name>A0A7X0RNF7_9BACL</name>
<dbReference type="EMBL" id="JACJVP010000011">
    <property type="protein sequence ID" value="MBB6670697.1"/>
    <property type="molecule type" value="Genomic_DNA"/>
</dbReference>
<dbReference type="Proteomes" id="UP000547209">
    <property type="component" value="Unassembled WGS sequence"/>
</dbReference>
<dbReference type="Pfam" id="PF07992">
    <property type="entry name" value="Pyr_redox_2"/>
    <property type="match status" value="1"/>
</dbReference>
<dbReference type="SUPFAM" id="SSF51905">
    <property type="entry name" value="FAD/NAD(P)-binding domain"/>
    <property type="match status" value="1"/>
</dbReference>
<protein>
    <submittedName>
        <fullName evidence="7">FAD-dependent oxidoreductase</fullName>
    </submittedName>
</protein>
<dbReference type="InterPro" id="IPR028202">
    <property type="entry name" value="Reductase_C"/>
</dbReference>
<evidence type="ECO:0000313" key="8">
    <source>
        <dbReference type="Proteomes" id="UP000547209"/>
    </source>
</evidence>
<keyword evidence="2" id="KW-0285">Flavoprotein</keyword>
<dbReference type="PRINTS" id="PR00368">
    <property type="entry name" value="FADPNR"/>
</dbReference>
<gene>
    <name evidence="7" type="ORF">H7C19_08340</name>
</gene>
<keyword evidence="8" id="KW-1185">Reference proteome</keyword>
<evidence type="ECO:0000256" key="2">
    <source>
        <dbReference type="ARBA" id="ARBA00022630"/>
    </source>
</evidence>
<feature type="domain" description="FAD/NAD(P)-binding" evidence="5">
    <location>
        <begin position="2"/>
        <end position="300"/>
    </location>
</feature>
<keyword evidence="3" id="KW-0274">FAD</keyword>
<evidence type="ECO:0000259" key="5">
    <source>
        <dbReference type="Pfam" id="PF07992"/>
    </source>
</evidence>
<evidence type="ECO:0000259" key="6">
    <source>
        <dbReference type="Pfam" id="PF14759"/>
    </source>
</evidence>
<accession>A0A7X0RNF7</accession>
<dbReference type="InterPro" id="IPR036188">
    <property type="entry name" value="FAD/NAD-bd_sf"/>
</dbReference>
<evidence type="ECO:0000313" key="7">
    <source>
        <dbReference type="EMBL" id="MBB6670697.1"/>
    </source>
</evidence>
<evidence type="ECO:0000256" key="1">
    <source>
        <dbReference type="ARBA" id="ARBA00001974"/>
    </source>
</evidence>
<dbReference type="PANTHER" id="PTHR43557:SF2">
    <property type="entry name" value="RIESKE DOMAIN-CONTAINING PROTEIN-RELATED"/>
    <property type="match status" value="1"/>
</dbReference>
<dbReference type="InterPro" id="IPR023753">
    <property type="entry name" value="FAD/NAD-binding_dom"/>
</dbReference>
<evidence type="ECO:0000256" key="3">
    <source>
        <dbReference type="ARBA" id="ARBA00022827"/>
    </source>
</evidence>
<proteinExistence type="predicted"/>
<dbReference type="AlphaFoldDB" id="A0A7X0RNF7"/>
<dbReference type="InterPro" id="IPR016156">
    <property type="entry name" value="FAD/NAD-linked_Rdtase_dimer_sf"/>
</dbReference>
<dbReference type="InterPro" id="IPR050446">
    <property type="entry name" value="FAD-oxidoreductase/Apoptosis"/>
</dbReference>
<comment type="cofactor">
    <cofactor evidence="1">
        <name>FAD</name>
        <dbReference type="ChEBI" id="CHEBI:57692"/>
    </cofactor>
</comment>
<organism evidence="7 8">
    <name type="scientific">Cohnella nanjingensis</name>
    <dbReference type="NCBI Taxonomy" id="1387779"/>
    <lineage>
        <taxon>Bacteria</taxon>
        <taxon>Bacillati</taxon>
        <taxon>Bacillota</taxon>
        <taxon>Bacilli</taxon>
        <taxon>Bacillales</taxon>
        <taxon>Paenibacillaceae</taxon>
        <taxon>Cohnella</taxon>
    </lineage>
</organism>
<dbReference type="Gene3D" id="3.50.50.60">
    <property type="entry name" value="FAD/NAD(P)-binding domain"/>
    <property type="match status" value="2"/>
</dbReference>
<dbReference type="GO" id="GO:0005737">
    <property type="term" value="C:cytoplasm"/>
    <property type="evidence" value="ECO:0007669"/>
    <property type="project" value="TreeGrafter"/>
</dbReference>
<comment type="caution">
    <text evidence="7">The sequence shown here is derived from an EMBL/GenBank/DDBJ whole genome shotgun (WGS) entry which is preliminary data.</text>
</comment>
<evidence type="ECO:0000256" key="4">
    <source>
        <dbReference type="ARBA" id="ARBA00023002"/>
    </source>
</evidence>